<dbReference type="VEuPathDB" id="FungiDB:NEUTE1DRAFT_34168"/>
<dbReference type="EMBL" id="GL891302">
    <property type="protein sequence ID" value="EGO61671.1"/>
    <property type="molecule type" value="Genomic_DNA"/>
</dbReference>
<dbReference type="HOGENOM" id="CLU_024529_0_0_1"/>
<keyword evidence="3" id="KW-1185">Reference proteome</keyword>
<dbReference type="KEGG" id="nte:NEUTE1DRAFT34168"/>
<reference evidence="3" key="1">
    <citation type="journal article" date="2011" name="Genetics">
        <title>Massive changes in genome architecture accompany the transition to self-fertility in the filamentous fungus Neurospora tetrasperma.</title>
        <authorList>
            <person name="Ellison C.E."/>
            <person name="Stajich J.E."/>
            <person name="Jacobson D.J."/>
            <person name="Natvig D.O."/>
            <person name="Lapidus A."/>
            <person name="Foster B."/>
            <person name="Aerts A."/>
            <person name="Riley R."/>
            <person name="Lindquist E.A."/>
            <person name="Grigoriev I.V."/>
            <person name="Taylor J.W."/>
        </authorList>
    </citation>
    <scope>NUCLEOTIDE SEQUENCE [LARGE SCALE GENOMIC DNA]</scope>
    <source>
        <strain evidence="3">FGSC 2508 / P0657</strain>
    </source>
</reference>
<feature type="region of interest" description="Disordered" evidence="1">
    <location>
        <begin position="1"/>
        <end position="69"/>
    </location>
</feature>
<protein>
    <submittedName>
        <fullName evidence="2">Uncharacterized protein</fullName>
    </submittedName>
</protein>
<dbReference type="OrthoDB" id="4590389at2759"/>
<sequence length="316" mass="34285">MPAPPPWLSSKPPSSTSQASYCEPKSPIIKVEPGTEGSPEAMAMSSSAKTKTRSESHSGTPLLERKNTESVRRLTFAQEKEVVASETWQYINGLTPVPIPIPVFPSAMRVVLQLPRQRDLPEAWKLRLASEKLSYTNLALLINYLNGDAPKDILCNSSAASCAEKWRSVVPAIASLEEGKGTIYKDGAFPRCVFLPIERSDSPSDSVSTSYVHSAGWFHQREGQVLPIGTDGATLQILDLENKGATVPLPSGSQNLLCIVFEGTVEVILQDTPVFTPSRGGQWSVGVGKECRVRNPRIGTKAVLYNIGAPVKQNDE</sequence>
<dbReference type="AlphaFoldDB" id="F8MEP2"/>
<dbReference type="RefSeq" id="XP_009847044.1">
    <property type="nucleotide sequence ID" value="XM_009848742.1"/>
</dbReference>
<gene>
    <name evidence="2" type="ORF">NEUTE1DRAFT_34168</name>
</gene>
<name>F8MEP2_NEUT8</name>
<accession>F8MEP2</accession>
<evidence type="ECO:0000256" key="1">
    <source>
        <dbReference type="SAM" id="MobiDB-lite"/>
    </source>
</evidence>
<dbReference type="Proteomes" id="UP000008065">
    <property type="component" value="Unassembled WGS sequence"/>
</dbReference>
<evidence type="ECO:0000313" key="2">
    <source>
        <dbReference type="EMBL" id="EGO61671.1"/>
    </source>
</evidence>
<organism evidence="2 3">
    <name type="scientific">Neurospora tetrasperma (strain FGSC 2508 / ATCC MYA-4615 / P0657)</name>
    <dbReference type="NCBI Taxonomy" id="510951"/>
    <lineage>
        <taxon>Eukaryota</taxon>
        <taxon>Fungi</taxon>
        <taxon>Dikarya</taxon>
        <taxon>Ascomycota</taxon>
        <taxon>Pezizomycotina</taxon>
        <taxon>Sordariomycetes</taxon>
        <taxon>Sordariomycetidae</taxon>
        <taxon>Sordariales</taxon>
        <taxon>Sordariaceae</taxon>
        <taxon>Neurospora</taxon>
    </lineage>
</organism>
<proteinExistence type="predicted"/>
<feature type="compositionally biased region" description="Low complexity" evidence="1">
    <location>
        <begin position="8"/>
        <end position="20"/>
    </location>
</feature>
<dbReference type="GeneID" id="20827455"/>
<evidence type="ECO:0000313" key="3">
    <source>
        <dbReference type="Proteomes" id="UP000008065"/>
    </source>
</evidence>